<keyword evidence="5" id="KW-0732">Signal</keyword>
<dbReference type="InterPro" id="IPR051202">
    <property type="entry name" value="Peptidase_C40"/>
</dbReference>
<evidence type="ECO:0000256" key="3">
    <source>
        <dbReference type="ARBA" id="ARBA00022801"/>
    </source>
</evidence>
<dbReference type="EMBL" id="JBHMEP010000001">
    <property type="protein sequence ID" value="MFB9134753.1"/>
    <property type="molecule type" value="Genomic_DNA"/>
</dbReference>
<gene>
    <name evidence="7" type="ORF">ACFFUV_07150</name>
</gene>
<dbReference type="PANTHER" id="PTHR47053:SF1">
    <property type="entry name" value="MUREIN DD-ENDOPEPTIDASE MEPH-RELATED"/>
    <property type="match status" value="1"/>
</dbReference>
<dbReference type="PANTHER" id="PTHR47053">
    <property type="entry name" value="MUREIN DD-ENDOPEPTIDASE MEPH-RELATED"/>
    <property type="match status" value="1"/>
</dbReference>
<dbReference type="Gene3D" id="3.90.1720.10">
    <property type="entry name" value="endopeptidase domain like (from Nostoc punctiforme)"/>
    <property type="match status" value="1"/>
</dbReference>
<accession>A0ABV5HKM7</accession>
<feature type="chain" id="PRO_5047066151" evidence="5">
    <location>
        <begin position="21"/>
        <end position="171"/>
    </location>
</feature>
<comment type="caution">
    <text evidence="7">The sequence shown here is derived from an EMBL/GenBank/DDBJ whole genome shotgun (WGS) entry which is preliminary data.</text>
</comment>
<comment type="similarity">
    <text evidence="1">Belongs to the peptidase C40 family.</text>
</comment>
<protein>
    <submittedName>
        <fullName evidence="7">C40 family peptidase</fullName>
    </submittedName>
</protein>
<dbReference type="SUPFAM" id="SSF54001">
    <property type="entry name" value="Cysteine proteinases"/>
    <property type="match status" value="1"/>
</dbReference>
<evidence type="ECO:0000256" key="5">
    <source>
        <dbReference type="SAM" id="SignalP"/>
    </source>
</evidence>
<proteinExistence type="inferred from homology"/>
<feature type="signal peptide" evidence="5">
    <location>
        <begin position="1"/>
        <end position="20"/>
    </location>
</feature>
<keyword evidence="4" id="KW-0788">Thiol protease</keyword>
<dbReference type="PROSITE" id="PS51257">
    <property type="entry name" value="PROKAR_LIPOPROTEIN"/>
    <property type="match status" value="1"/>
</dbReference>
<keyword evidence="2" id="KW-0645">Protease</keyword>
<feature type="domain" description="NlpC/P60" evidence="6">
    <location>
        <begin position="39"/>
        <end position="171"/>
    </location>
</feature>
<dbReference type="Proteomes" id="UP001589645">
    <property type="component" value="Unassembled WGS sequence"/>
</dbReference>
<evidence type="ECO:0000313" key="8">
    <source>
        <dbReference type="Proteomes" id="UP001589645"/>
    </source>
</evidence>
<evidence type="ECO:0000256" key="1">
    <source>
        <dbReference type="ARBA" id="ARBA00007074"/>
    </source>
</evidence>
<evidence type="ECO:0000256" key="4">
    <source>
        <dbReference type="ARBA" id="ARBA00022807"/>
    </source>
</evidence>
<dbReference type="InterPro" id="IPR038765">
    <property type="entry name" value="Papain-like_cys_pep_sf"/>
</dbReference>
<evidence type="ECO:0000259" key="6">
    <source>
        <dbReference type="PROSITE" id="PS51935"/>
    </source>
</evidence>
<sequence length="171" mass="18947">MKHSTLLLSSLCLLSACSSASNTTAQPPQTLSLYASPQSQQQRALVSYARQYLGTRYVWGGTSPKGFDCSGYIQYVYRHFDIDVPRTTASYPTMFDQAVPITQAKVGDLIVFTGTDPSTRRPGHAGIITQVGKGKLHFIHSSSSKKHFGVTETNYYQSGYPKRFLKLVRVQ</sequence>
<organism evidence="7 8">
    <name type="scientific">Vibrio olivae</name>
    <dbReference type="NCBI Taxonomy" id="1243002"/>
    <lineage>
        <taxon>Bacteria</taxon>
        <taxon>Pseudomonadati</taxon>
        <taxon>Pseudomonadota</taxon>
        <taxon>Gammaproteobacteria</taxon>
        <taxon>Vibrionales</taxon>
        <taxon>Vibrionaceae</taxon>
        <taxon>Vibrio</taxon>
    </lineage>
</organism>
<name>A0ABV5HKM7_9VIBR</name>
<keyword evidence="8" id="KW-1185">Reference proteome</keyword>
<dbReference type="PROSITE" id="PS51935">
    <property type="entry name" value="NLPC_P60"/>
    <property type="match status" value="1"/>
</dbReference>
<dbReference type="RefSeq" id="WP_390190776.1">
    <property type="nucleotide sequence ID" value="NZ_JBHMEP010000001.1"/>
</dbReference>
<evidence type="ECO:0000256" key="2">
    <source>
        <dbReference type="ARBA" id="ARBA00022670"/>
    </source>
</evidence>
<evidence type="ECO:0000313" key="7">
    <source>
        <dbReference type="EMBL" id="MFB9134753.1"/>
    </source>
</evidence>
<keyword evidence="3" id="KW-0378">Hydrolase</keyword>
<reference evidence="7 8" key="1">
    <citation type="submission" date="2024-09" db="EMBL/GenBank/DDBJ databases">
        <authorList>
            <person name="Sun Q."/>
            <person name="Mori K."/>
        </authorList>
    </citation>
    <scope>NUCLEOTIDE SEQUENCE [LARGE SCALE GENOMIC DNA]</scope>
    <source>
        <strain evidence="7 8">CECT 8064</strain>
    </source>
</reference>
<dbReference type="Pfam" id="PF00877">
    <property type="entry name" value="NLPC_P60"/>
    <property type="match status" value="1"/>
</dbReference>
<dbReference type="InterPro" id="IPR000064">
    <property type="entry name" value="NLP_P60_dom"/>
</dbReference>